<sequence length="396" mass="44375">MDAPQKRARDEEAATERPNKRYKCEPSLDTAAKQEDLSALSKPELRALVASARALARRADGEIAARHASFPRCLPPQFVMAWLPLGDLPCALRVSKAWHGASEALFQVVFRENGLVDRVGTWRESVFSYAREIRWAGSQPSYYPWKELNGPATVTNREKTLMYFRGRAIRLWPGCTTSWRVLVEKPSDGSGTYINAVGFAILDPSNPGKVLAAYEWNEDGQPYPMDAVRCRNAGGFPVRDLKINCGIRPFFRSDDVIEVKVTYEGPLRITATVEVDGESARSGIEMRDCGKSTMLRVEPLERDGRKDDVAPVLGREGTLVVAPFCDLCRGSSASLTWSPLAHSNSWQTWREHKEGKKTWYEPRLAPPLPPRMAQALAQERGPITPARRARLPRARR</sequence>
<organism evidence="2 3">
    <name type="scientific">Pelagomonas calceolata</name>
    <dbReference type="NCBI Taxonomy" id="35677"/>
    <lineage>
        <taxon>Eukaryota</taxon>
        <taxon>Sar</taxon>
        <taxon>Stramenopiles</taxon>
        <taxon>Ochrophyta</taxon>
        <taxon>Pelagophyceae</taxon>
        <taxon>Pelagomonadales</taxon>
        <taxon>Pelagomonadaceae</taxon>
        <taxon>Pelagomonas</taxon>
    </lineage>
</organism>
<dbReference type="Proteomes" id="UP000789595">
    <property type="component" value="Unassembled WGS sequence"/>
</dbReference>
<name>A0A8J2WXP4_9STRA</name>
<accession>A0A8J2WXP4</accession>
<protein>
    <submittedName>
        <fullName evidence="2">Uncharacterized protein</fullName>
    </submittedName>
</protein>
<feature type="region of interest" description="Disordered" evidence="1">
    <location>
        <begin position="377"/>
        <end position="396"/>
    </location>
</feature>
<keyword evidence="3" id="KW-1185">Reference proteome</keyword>
<evidence type="ECO:0000313" key="2">
    <source>
        <dbReference type="EMBL" id="CAH0371664.1"/>
    </source>
</evidence>
<comment type="caution">
    <text evidence="2">The sequence shown here is derived from an EMBL/GenBank/DDBJ whole genome shotgun (WGS) entry which is preliminary data.</text>
</comment>
<dbReference type="AlphaFoldDB" id="A0A8J2WXP4"/>
<reference evidence="2" key="1">
    <citation type="submission" date="2021-11" db="EMBL/GenBank/DDBJ databases">
        <authorList>
            <consortium name="Genoscope - CEA"/>
            <person name="William W."/>
        </authorList>
    </citation>
    <scope>NUCLEOTIDE SEQUENCE</scope>
</reference>
<evidence type="ECO:0000256" key="1">
    <source>
        <dbReference type="SAM" id="MobiDB-lite"/>
    </source>
</evidence>
<feature type="region of interest" description="Disordered" evidence="1">
    <location>
        <begin position="1"/>
        <end position="28"/>
    </location>
</feature>
<proteinExistence type="predicted"/>
<dbReference type="EMBL" id="CAKKNE010000003">
    <property type="protein sequence ID" value="CAH0371664.1"/>
    <property type="molecule type" value="Genomic_DNA"/>
</dbReference>
<gene>
    <name evidence="2" type="ORF">PECAL_3P16160</name>
</gene>
<evidence type="ECO:0000313" key="3">
    <source>
        <dbReference type="Proteomes" id="UP000789595"/>
    </source>
</evidence>
<feature type="compositionally biased region" description="Basic residues" evidence="1">
    <location>
        <begin position="387"/>
        <end position="396"/>
    </location>
</feature>